<keyword evidence="3" id="KW-0489">Methyltransferase</keyword>
<dbReference type="GO" id="GO:0032259">
    <property type="term" value="P:methylation"/>
    <property type="evidence" value="ECO:0007669"/>
    <property type="project" value="UniProtKB-KW"/>
</dbReference>
<proteinExistence type="predicted"/>
<feature type="domain" description="Methyltransferase FkbM" evidence="2">
    <location>
        <begin position="252"/>
        <end position="421"/>
    </location>
</feature>
<gene>
    <name evidence="3" type="ORF">IQ236_07515</name>
</gene>
<dbReference type="RefSeq" id="WP_193868683.1">
    <property type="nucleotide sequence ID" value="NZ_JADEWU010000011.1"/>
</dbReference>
<dbReference type="EMBL" id="JADEWU010000011">
    <property type="protein sequence ID" value="MBE9143071.1"/>
    <property type="molecule type" value="Genomic_DNA"/>
</dbReference>
<dbReference type="Proteomes" id="UP000640725">
    <property type="component" value="Unassembled WGS sequence"/>
</dbReference>
<protein>
    <submittedName>
        <fullName evidence="3">FkbM family methyltransferase</fullName>
    </submittedName>
</protein>
<dbReference type="SUPFAM" id="SSF53756">
    <property type="entry name" value="UDP-Glycosyltransferase/glycogen phosphorylase"/>
    <property type="match status" value="1"/>
</dbReference>
<accession>A0ABR9UB79</accession>
<dbReference type="Gene3D" id="3.40.50.2000">
    <property type="entry name" value="Glycogen Phosphorylase B"/>
    <property type="match status" value="1"/>
</dbReference>
<dbReference type="PANTHER" id="PTHR46401:SF2">
    <property type="entry name" value="GLYCOSYLTRANSFERASE WBBK-RELATED"/>
    <property type="match status" value="1"/>
</dbReference>
<dbReference type="Gene3D" id="3.40.50.150">
    <property type="entry name" value="Vaccinia Virus protein VP39"/>
    <property type="match status" value="1"/>
</dbReference>
<dbReference type="PANTHER" id="PTHR46401">
    <property type="entry name" value="GLYCOSYLTRANSFERASE WBBK-RELATED"/>
    <property type="match status" value="1"/>
</dbReference>
<dbReference type="NCBIfam" id="TIGR01444">
    <property type="entry name" value="fkbM_fam"/>
    <property type="match status" value="1"/>
</dbReference>
<dbReference type="GO" id="GO:0008168">
    <property type="term" value="F:methyltransferase activity"/>
    <property type="evidence" value="ECO:0007669"/>
    <property type="project" value="UniProtKB-KW"/>
</dbReference>
<dbReference type="CDD" id="cd03809">
    <property type="entry name" value="GT4_MtfB-like"/>
    <property type="match status" value="1"/>
</dbReference>
<evidence type="ECO:0000259" key="2">
    <source>
        <dbReference type="Pfam" id="PF05050"/>
    </source>
</evidence>
<evidence type="ECO:0000313" key="3">
    <source>
        <dbReference type="EMBL" id="MBE9143071.1"/>
    </source>
</evidence>
<sequence length="1268" mass="145239">MSDQNSSLNSIISPEIKNDDFYDYIQRIAQEENIKFILEIGSSSGEGSTEAFVTGIRNNPNRPNLFCMEVSQIRFEQLKKRYEKDEFVKCYNVSSVSLEKFPDETEVINFYNQQETGLNYYPLVQVLDWLKQDIEYVKASQVETNGIEKIKQEYKIDYFDIVLIDGSEFTGTSELREVYGAKIILLDDINTFKNYNNYHQLIDDPQYTLVAKNHDLRNGYAIFRKKMFSFETEKSEQLLIQKIVNSGMTVFDVGANIGDYSILFSQQVGNSGKVYSFEPTSNTFQNLVSRLEENKCHNVYAYQKVVFSANQSIEFNEFSDEYSVWNSIGIPRMPDPNNSTEYVPIVRTEILESITLDSFCQENNIQFIDYLKVDVEGAESDVLLGATDLLRNQSIRFIQFEISQKMLEGLNRNAQTVFDLLIQNAYECHRIQGNGEIGEQVTGSNSFYENYIAFPQLPIHFFTIVLNGEPFIHYHIDVFNKLSFKWHWHIVEGVADLKHDTSWSLQLGGKLTDQFHKQGRSKDGTSEYLDQLAQQYPDNITIYRKPEGIFWDGKKEMVNAPLPNIQEECLLWQIDVDELWTVEQIHTARQTFVNHPEKTAAFYWCWYFVGENLLISTRNCYTQNPRQDWLRTWRFKPGMVWAAHEPPILVETLPDGQQQNVAGINPFLHHETEEKGLVFQHFAYIMPEQLQFKEEYYGYQNALAQWQHLQSATQFPVFLREYFAWVQDQTQVNTATAYGITPIVYRDSQTETWKFRELEDSKTLPSHSKQLSPKILIDGVFFQMYNTGIARVWRSLFEEWANNGFGRHLVILDRNGTIPKIPGLWYRTIPAYDYANTAHDRQILQQVCDEEGADLFISTYYTTPISTPSVFMAYDMIPEVLGGNLNEPMWREKHYGIRHGSAYIAISENTATDLVKYFPEINAPVTVAHCGISSIFSPATAEEIHQFKIKYGIQKPYFLLVGAGSNYKNAILFFQAFSQLQSKHGFEIVTTGSGYLLAEQYRAFTSGCVVHPLQLSDDELRLAYSGATALVYPSQYEGFGMPVAEALACGCPVITCPNASLPEVAGEAAIYVNDDDVNGLANALCEVQKPQVRQKLIQAGLQQSKKFSWSNMGNVVSQALINATLLRLPLKTTNLIIFPDWNQPEEILYAELADVIREIASHPNKHQITLLIAHHPLTDEEADLTLSSVIMNLLMEENVELDESLTIAFIGNISSVQWSALHSRLQGRIILEHENQDVLLQVQGEKLSSYSLTQVRNLSLPLKTDDLS</sequence>
<dbReference type="Pfam" id="PF05050">
    <property type="entry name" value="Methyltransf_21"/>
    <property type="match status" value="1"/>
</dbReference>
<evidence type="ECO:0000256" key="1">
    <source>
        <dbReference type="ARBA" id="ARBA00022679"/>
    </source>
</evidence>
<name>A0ABR9UB79_9CYAN</name>
<reference evidence="3 4" key="1">
    <citation type="submission" date="2020-10" db="EMBL/GenBank/DDBJ databases">
        <authorList>
            <person name="Castelo-Branco R."/>
            <person name="Eusebio N."/>
            <person name="Adriana R."/>
            <person name="Vieira A."/>
            <person name="Brugerolle De Fraissinette N."/>
            <person name="Rezende De Castro R."/>
            <person name="Schneider M.P."/>
            <person name="Vasconcelos V."/>
            <person name="Leao P.N."/>
        </authorList>
    </citation>
    <scope>NUCLEOTIDE SEQUENCE [LARGE SCALE GENOMIC DNA]</scope>
    <source>
        <strain evidence="3 4">LEGE 06226</strain>
    </source>
</reference>
<comment type="caution">
    <text evidence="3">The sequence shown here is derived from an EMBL/GenBank/DDBJ whole genome shotgun (WGS) entry which is preliminary data.</text>
</comment>
<dbReference type="InterPro" id="IPR006342">
    <property type="entry name" value="FkbM_mtfrase"/>
</dbReference>
<dbReference type="Pfam" id="PF13692">
    <property type="entry name" value="Glyco_trans_1_4"/>
    <property type="match status" value="1"/>
</dbReference>
<dbReference type="SUPFAM" id="SSF53335">
    <property type="entry name" value="S-adenosyl-L-methionine-dependent methyltransferases"/>
    <property type="match status" value="1"/>
</dbReference>
<organism evidence="3 4">
    <name type="scientific">Planktothrix mougeotii LEGE 06226</name>
    <dbReference type="NCBI Taxonomy" id="1828728"/>
    <lineage>
        <taxon>Bacteria</taxon>
        <taxon>Bacillati</taxon>
        <taxon>Cyanobacteriota</taxon>
        <taxon>Cyanophyceae</taxon>
        <taxon>Oscillatoriophycideae</taxon>
        <taxon>Oscillatoriales</taxon>
        <taxon>Microcoleaceae</taxon>
        <taxon>Planktothrix</taxon>
    </lineage>
</organism>
<keyword evidence="1" id="KW-0808">Transferase</keyword>
<evidence type="ECO:0000313" key="4">
    <source>
        <dbReference type="Proteomes" id="UP000640725"/>
    </source>
</evidence>
<keyword evidence="4" id="KW-1185">Reference proteome</keyword>
<dbReference type="InterPro" id="IPR029063">
    <property type="entry name" value="SAM-dependent_MTases_sf"/>
</dbReference>